<keyword evidence="3" id="KW-1185">Reference proteome</keyword>
<feature type="compositionally biased region" description="Basic and acidic residues" evidence="1">
    <location>
        <begin position="313"/>
        <end position="325"/>
    </location>
</feature>
<dbReference type="EMBL" id="SNSC02000017">
    <property type="protein sequence ID" value="TID16928.1"/>
    <property type="molecule type" value="Genomic_DNA"/>
</dbReference>
<dbReference type="AlphaFoldDB" id="A0A4Z1P776"/>
<gene>
    <name evidence="2" type="ORF">E6O75_ATG09694</name>
</gene>
<protein>
    <submittedName>
        <fullName evidence="2">Uncharacterized protein</fullName>
    </submittedName>
</protein>
<evidence type="ECO:0000313" key="3">
    <source>
        <dbReference type="Proteomes" id="UP000298493"/>
    </source>
</evidence>
<dbReference type="SUPFAM" id="SSF53474">
    <property type="entry name" value="alpha/beta-Hydrolases"/>
    <property type="match status" value="1"/>
</dbReference>
<reference evidence="2 3" key="1">
    <citation type="submission" date="2019-04" db="EMBL/GenBank/DDBJ databases">
        <title>High contiguity whole genome sequence and gene annotation resource for two Venturia nashicola isolates.</title>
        <authorList>
            <person name="Prokchorchik M."/>
            <person name="Won K."/>
            <person name="Lee Y."/>
            <person name="Choi E.D."/>
            <person name="Segonzac C."/>
            <person name="Sohn K.H."/>
        </authorList>
    </citation>
    <scope>NUCLEOTIDE SEQUENCE [LARGE SCALE GENOMIC DNA]</scope>
    <source>
        <strain evidence="2 3">PRI2</strain>
    </source>
</reference>
<name>A0A4Z1P776_9PEZI</name>
<dbReference type="PANTHER" id="PTHR42044">
    <property type="entry name" value="DUF676 DOMAIN-CONTAINING PROTEIN-RELATED"/>
    <property type="match status" value="1"/>
</dbReference>
<proteinExistence type="predicted"/>
<comment type="caution">
    <text evidence="2">The sequence shown here is derived from an EMBL/GenBank/DDBJ whole genome shotgun (WGS) entry which is preliminary data.</text>
</comment>
<sequence>MEALTKHLAAGGSQAPAAELEPQALQAPDPLQVVTFADDNKGLVKEAKLPTIGDLVAQPLHRSVTYVPSQIGAPSDSAITYTSNPLSLLWYDIKLFICKLPIAPGVIFPWRFGKDADPYDELYPSIENLSSVVLHAFLMWSQTIFFLSLPVCLFLPVFSVGVWMTCMLIFTRIVRYLLNGRKLKVRSSVEVDRDGKFSDEYWIFLNGVAVGQYWLQSNVDRLALTFGRPIQRNFAYNTADIREAYACIKEALQDSRIKKVVFIVHSQGGIEGGLILDWLFAELSRSVLEHLEVYTFANAANHFNNPDWSSPTSKDESPESIDKKPPSKNKVIKHIEHYANVGDFVAQLGVLNYTRVPNRFMGRLFLSPSSGHLFNQHYLHYMFPLDETRRRVADENAFMDMDVRLNRYDAGREDIADATTIATAGEDDNSIAFVGDVNKPVAPIVRLKATGKAERLRVRDFSRLWQYRNGGTPFAL</sequence>
<dbReference type="PANTHER" id="PTHR42044:SF2">
    <property type="entry name" value="DUF676 DOMAIN-CONTAINING PROTEIN"/>
    <property type="match status" value="1"/>
</dbReference>
<dbReference type="STRING" id="86259.A0A4Z1P776"/>
<dbReference type="Proteomes" id="UP000298493">
    <property type="component" value="Unassembled WGS sequence"/>
</dbReference>
<organism evidence="2 3">
    <name type="scientific">Venturia nashicola</name>
    <dbReference type="NCBI Taxonomy" id="86259"/>
    <lineage>
        <taxon>Eukaryota</taxon>
        <taxon>Fungi</taxon>
        <taxon>Dikarya</taxon>
        <taxon>Ascomycota</taxon>
        <taxon>Pezizomycotina</taxon>
        <taxon>Dothideomycetes</taxon>
        <taxon>Pleosporomycetidae</taxon>
        <taxon>Venturiales</taxon>
        <taxon>Venturiaceae</taxon>
        <taxon>Venturia</taxon>
    </lineage>
</organism>
<dbReference type="InterPro" id="IPR029058">
    <property type="entry name" value="AB_hydrolase_fold"/>
</dbReference>
<feature type="region of interest" description="Disordered" evidence="1">
    <location>
        <begin position="307"/>
        <end position="327"/>
    </location>
</feature>
<evidence type="ECO:0000313" key="2">
    <source>
        <dbReference type="EMBL" id="TID16928.1"/>
    </source>
</evidence>
<accession>A0A4Z1P776</accession>
<evidence type="ECO:0000256" key="1">
    <source>
        <dbReference type="SAM" id="MobiDB-lite"/>
    </source>
</evidence>